<dbReference type="EMBL" id="JMIY01000001">
    <property type="protein sequence ID" value="KCZ73473.1"/>
    <property type="molecule type" value="Genomic_DNA"/>
</dbReference>
<comment type="caution">
    <text evidence="1">The sequence shown here is derived from an EMBL/GenBank/DDBJ whole genome shotgun (WGS) entry which is preliminary data.</text>
</comment>
<dbReference type="Proteomes" id="UP000027153">
    <property type="component" value="Unassembled WGS sequence"/>
</dbReference>
<proteinExistence type="predicted"/>
<dbReference type="AlphaFoldDB" id="A0A062VAG8"/>
<evidence type="ECO:0000313" key="2">
    <source>
        <dbReference type="Proteomes" id="UP000027153"/>
    </source>
</evidence>
<evidence type="ECO:0000313" key="1">
    <source>
        <dbReference type="EMBL" id="KCZ73473.1"/>
    </source>
</evidence>
<name>A0A062VAG8_9EURY</name>
<accession>A0A062VAG8</accession>
<organism evidence="1 2">
    <name type="scientific">Candidatus Methanoperedens nitratireducens</name>
    <dbReference type="NCBI Taxonomy" id="1392998"/>
    <lineage>
        <taxon>Archaea</taxon>
        <taxon>Methanobacteriati</taxon>
        <taxon>Methanobacteriota</taxon>
        <taxon>Stenosarchaea group</taxon>
        <taxon>Methanomicrobia</taxon>
        <taxon>Methanosarcinales</taxon>
        <taxon>ANME-2 cluster</taxon>
        <taxon>Candidatus Methanoperedentaceae</taxon>
        <taxon>Candidatus Methanoperedens</taxon>
    </lineage>
</organism>
<sequence>MTEEQKTETIALVGGAVVGIATVAPDDTPARRDK</sequence>
<reference evidence="1 2" key="1">
    <citation type="journal article" date="2013" name="Nature">
        <title>Anaerobic oxidation of methane coupled to nitrate reduction in a novel archaeal lineage.</title>
        <authorList>
            <person name="Haroon M.F."/>
            <person name="Hu S."/>
            <person name="Shi Y."/>
            <person name="Imelfort M."/>
            <person name="Keller J."/>
            <person name="Hugenholtz P."/>
            <person name="Yuan Z."/>
            <person name="Tyson G.W."/>
        </authorList>
    </citation>
    <scope>NUCLEOTIDE SEQUENCE [LARGE SCALE GENOMIC DNA]</scope>
    <source>
        <strain evidence="1 2">ANME-2d</strain>
    </source>
</reference>
<gene>
    <name evidence="1" type="ORF">ANME2D_00541</name>
</gene>
<keyword evidence="2" id="KW-1185">Reference proteome</keyword>
<protein>
    <submittedName>
        <fullName evidence="1">Uncharacterized protein</fullName>
    </submittedName>
</protein>